<name>A0A0J8RLP4_COCIT</name>
<reference evidence="3" key="1">
    <citation type="journal article" date="2010" name="Genome Res.">
        <title>Population genomic sequencing of Coccidioides fungi reveals recent hybridization and transposon control.</title>
        <authorList>
            <person name="Neafsey D.E."/>
            <person name="Barker B.M."/>
            <person name="Sharpton T.J."/>
            <person name="Stajich J.E."/>
            <person name="Park D.J."/>
            <person name="Whiston E."/>
            <person name="Hung C.-Y."/>
            <person name="McMahan C."/>
            <person name="White J."/>
            <person name="Sykes S."/>
            <person name="Heiman D."/>
            <person name="Young S."/>
            <person name="Zeng Q."/>
            <person name="Abouelleil A."/>
            <person name="Aftuck L."/>
            <person name="Bessette D."/>
            <person name="Brown A."/>
            <person name="FitzGerald M."/>
            <person name="Lui A."/>
            <person name="Macdonald J.P."/>
            <person name="Priest M."/>
            <person name="Orbach M.J."/>
            <person name="Galgiani J.N."/>
            <person name="Kirkland T.N."/>
            <person name="Cole G.T."/>
            <person name="Birren B.W."/>
            <person name="Henn M.R."/>
            <person name="Taylor J.W."/>
            <person name="Rounsley S.D."/>
        </authorList>
    </citation>
    <scope>NUCLEOTIDE SEQUENCE [LARGE SCALE GENOMIC DNA]</scope>
    <source>
        <strain evidence="3">H538.4</strain>
    </source>
</reference>
<sequence>MPKPDRVIVRLFGEKKLSCTQATDISQGGGRTNFMWLKHRGLLVRVSARSDPGHSTAKSGRGPVKERASGNGERDGSWFDANRSLVCWRSTRRCLAWEG</sequence>
<evidence type="ECO:0000313" key="2">
    <source>
        <dbReference type="EMBL" id="KMU85737.1"/>
    </source>
</evidence>
<dbReference type="EMBL" id="DS016989">
    <property type="protein sequence ID" value="KMU85737.1"/>
    <property type="molecule type" value="Genomic_DNA"/>
</dbReference>
<proteinExistence type="predicted"/>
<dbReference type="VEuPathDB" id="FungiDB:CIHG_03777"/>
<feature type="compositionally biased region" description="Basic and acidic residues" evidence="1">
    <location>
        <begin position="63"/>
        <end position="77"/>
    </location>
</feature>
<accession>A0A0J8RLP4</accession>
<feature type="region of interest" description="Disordered" evidence="1">
    <location>
        <begin position="48"/>
        <end position="77"/>
    </location>
</feature>
<gene>
    <name evidence="2" type="ORF">CIHG_03777</name>
</gene>
<evidence type="ECO:0000256" key="1">
    <source>
        <dbReference type="SAM" id="MobiDB-lite"/>
    </source>
</evidence>
<protein>
    <submittedName>
        <fullName evidence="2">Uncharacterized protein</fullName>
    </submittedName>
</protein>
<evidence type="ECO:0000313" key="3">
    <source>
        <dbReference type="Proteomes" id="UP000054563"/>
    </source>
</evidence>
<dbReference type="Proteomes" id="UP000054563">
    <property type="component" value="Unassembled WGS sequence"/>
</dbReference>
<dbReference type="AlphaFoldDB" id="A0A0J8RLP4"/>
<organism evidence="2 3">
    <name type="scientific">Coccidioides immitis H538.4</name>
    <dbReference type="NCBI Taxonomy" id="396776"/>
    <lineage>
        <taxon>Eukaryota</taxon>
        <taxon>Fungi</taxon>
        <taxon>Dikarya</taxon>
        <taxon>Ascomycota</taxon>
        <taxon>Pezizomycotina</taxon>
        <taxon>Eurotiomycetes</taxon>
        <taxon>Eurotiomycetidae</taxon>
        <taxon>Onygenales</taxon>
        <taxon>Onygenaceae</taxon>
        <taxon>Coccidioides</taxon>
    </lineage>
</organism>